<dbReference type="PANTHER" id="PTHR32322">
    <property type="entry name" value="INNER MEMBRANE TRANSPORTER"/>
    <property type="match status" value="1"/>
</dbReference>
<reference evidence="8" key="1">
    <citation type="submission" date="2017-05" db="EMBL/GenBank/DDBJ databases">
        <authorList>
            <person name="Varghese N."/>
            <person name="Submissions S."/>
        </authorList>
    </citation>
    <scope>NUCLEOTIDE SEQUENCE</scope>
    <source>
        <strain evidence="8">Su22</strain>
    </source>
</reference>
<dbReference type="Proteomes" id="UP001158066">
    <property type="component" value="Unassembled WGS sequence"/>
</dbReference>
<dbReference type="InterPro" id="IPR037185">
    <property type="entry name" value="EmrE-like"/>
</dbReference>
<comment type="caution">
    <text evidence="8">The sequence shown here is derived from an EMBL/GenBank/DDBJ whole genome shotgun (WGS) entry which is preliminary data.</text>
</comment>
<evidence type="ECO:0000256" key="6">
    <source>
        <dbReference type="SAM" id="Phobius"/>
    </source>
</evidence>
<feature type="domain" description="EamA" evidence="7">
    <location>
        <begin position="8"/>
        <end position="143"/>
    </location>
</feature>
<organism evidence="8 9">
    <name type="scientific">Anoxynatronum buryatiense</name>
    <dbReference type="NCBI Taxonomy" id="489973"/>
    <lineage>
        <taxon>Bacteria</taxon>
        <taxon>Bacillati</taxon>
        <taxon>Bacillota</taxon>
        <taxon>Clostridia</taxon>
        <taxon>Eubacteriales</taxon>
        <taxon>Clostridiaceae</taxon>
        <taxon>Anoxynatronum</taxon>
    </lineage>
</organism>
<feature type="domain" description="EamA" evidence="7">
    <location>
        <begin position="156"/>
        <end position="290"/>
    </location>
</feature>
<evidence type="ECO:0000256" key="2">
    <source>
        <dbReference type="ARBA" id="ARBA00007362"/>
    </source>
</evidence>
<dbReference type="AlphaFoldDB" id="A0AA46AJD1"/>
<dbReference type="InterPro" id="IPR000620">
    <property type="entry name" value="EamA_dom"/>
</dbReference>
<keyword evidence="9" id="KW-1185">Reference proteome</keyword>
<keyword evidence="5 6" id="KW-0472">Membrane</keyword>
<comment type="similarity">
    <text evidence="2">Belongs to the EamA transporter family.</text>
</comment>
<feature type="transmembrane region" description="Helical" evidence="6">
    <location>
        <begin position="156"/>
        <end position="175"/>
    </location>
</feature>
<feature type="transmembrane region" description="Helical" evidence="6">
    <location>
        <begin position="274"/>
        <end position="292"/>
    </location>
</feature>
<feature type="transmembrane region" description="Helical" evidence="6">
    <location>
        <begin position="216"/>
        <end position="237"/>
    </location>
</feature>
<keyword evidence="3 6" id="KW-0812">Transmembrane</keyword>
<evidence type="ECO:0000256" key="5">
    <source>
        <dbReference type="ARBA" id="ARBA00023136"/>
    </source>
</evidence>
<comment type="subcellular location">
    <subcellularLocation>
        <location evidence="1">Membrane</location>
        <topology evidence="1">Multi-pass membrane protein</topology>
    </subcellularLocation>
</comment>
<evidence type="ECO:0000313" key="9">
    <source>
        <dbReference type="Proteomes" id="UP001158066"/>
    </source>
</evidence>
<dbReference type="Pfam" id="PF00892">
    <property type="entry name" value="EamA"/>
    <property type="match status" value="2"/>
</dbReference>
<proteinExistence type="inferred from homology"/>
<feature type="transmembrane region" description="Helical" evidence="6">
    <location>
        <begin position="70"/>
        <end position="93"/>
    </location>
</feature>
<evidence type="ECO:0000313" key="8">
    <source>
        <dbReference type="EMBL" id="SMP60306.1"/>
    </source>
</evidence>
<feature type="transmembrane region" description="Helical" evidence="6">
    <location>
        <begin position="249"/>
        <end position="268"/>
    </location>
</feature>
<sequence>MMLSEENKGYLMVAAASVLWGTMGVNAQFLYDRGLAASHIVFWKLAFAFLITAVWMIFRQPGLMVISRRGLLITMFMGFYGQACYNVFIFNAIEYTGVATATILLYTSPAFVILMSRLLFKELLTPLKLTALVLCTVGTVVTVTEGRLDLLEINRYGVMMGLLAGFTFAVNTVAVKHLTRRYNRWTLGLYFFGFGALFAIPLSDPLGVFAVNPEPVVWLGLFLQGLLPTAMGYGLYIRAFSHGIEASRAGILTTLEIIVAVGAAALLLGDRLGGMKLLGIIMVFSSVVMVQPNQALWSRWKRPAA</sequence>
<protein>
    <submittedName>
        <fullName evidence="8">Permease of the drug/metabolite transporter (DMT) superfamily</fullName>
    </submittedName>
</protein>
<feature type="transmembrane region" description="Helical" evidence="6">
    <location>
        <begin position="99"/>
        <end position="120"/>
    </location>
</feature>
<accession>A0AA46AJD1</accession>
<dbReference type="PANTHER" id="PTHR32322:SF2">
    <property type="entry name" value="EAMA DOMAIN-CONTAINING PROTEIN"/>
    <property type="match status" value="1"/>
</dbReference>
<name>A0AA46AJD1_9CLOT</name>
<evidence type="ECO:0000256" key="4">
    <source>
        <dbReference type="ARBA" id="ARBA00022989"/>
    </source>
</evidence>
<feature type="transmembrane region" description="Helical" evidence="6">
    <location>
        <begin position="127"/>
        <end position="144"/>
    </location>
</feature>
<gene>
    <name evidence="8" type="ORF">SAMN06296020_108102</name>
</gene>
<evidence type="ECO:0000256" key="1">
    <source>
        <dbReference type="ARBA" id="ARBA00004141"/>
    </source>
</evidence>
<dbReference type="SUPFAM" id="SSF103481">
    <property type="entry name" value="Multidrug resistance efflux transporter EmrE"/>
    <property type="match status" value="2"/>
</dbReference>
<dbReference type="EMBL" id="FXUF01000008">
    <property type="protein sequence ID" value="SMP60306.1"/>
    <property type="molecule type" value="Genomic_DNA"/>
</dbReference>
<evidence type="ECO:0000256" key="3">
    <source>
        <dbReference type="ARBA" id="ARBA00022692"/>
    </source>
</evidence>
<evidence type="ECO:0000259" key="7">
    <source>
        <dbReference type="Pfam" id="PF00892"/>
    </source>
</evidence>
<keyword evidence="4 6" id="KW-1133">Transmembrane helix</keyword>
<feature type="transmembrane region" description="Helical" evidence="6">
    <location>
        <begin position="187"/>
        <end position="210"/>
    </location>
</feature>
<dbReference type="InterPro" id="IPR050638">
    <property type="entry name" value="AA-Vitamin_Transporters"/>
</dbReference>
<dbReference type="GO" id="GO:0016020">
    <property type="term" value="C:membrane"/>
    <property type="evidence" value="ECO:0007669"/>
    <property type="project" value="UniProtKB-SubCell"/>
</dbReference>
<feature type="transmembrane region" description="Helical" evidence="6">
    <location>
        <begin position="37"/>
        <end position="58"/>
    </location>
</feature>